<dbReference type="Gene3D" id="3.40.50.1000">
    <property type="entry name" value="HAD superfamily/HAD-like"/>
    <property type="match status" value="1"/>
</dbReference>
<comment type="similarity">
    <text evidence="3">Belongs to the HAD-like hydrolase superfamily. SerB family.</text>
</comment>
<keyword evidence="9" id="KW-0460">Magnesium</keyword>
<protein>
    <recommendedName>
        <fullName evidence="5">Phosphoserine phosphatase</fullName>
        <ecNumber evidence="4">3.1.3.3</ecNumber>
    </recommendedName>
    <alternativeName>
        <fullName evidence="11">O-phosphoserine phosphohydrolase</fullName>
    </alternativeName>
</protein>
<dbReference type="NCBIfam" id="TIGR00338">
    <property type="entry name" value="serB"/>
    <property type="match status" value="1"/>
</dbReference>
<evidence type="ECO:0000256" key="7">
    <source>
        <dbReference type="ARBA" id="ARBA00022723"/>
    </source>
</evidence>
<evidence type="ECO:0000313" key="16">
    <source>
        <dbReference type="Proteomes" id="UP000019438"/>
    </source>
</evidence>
<sequence>MQGEAEMNSESIVTLIAAQPGSLPDDLVESTQRATGGGTLRVLATREAVEWPSPLSPETLRPLLPLHTLDEARIDHLVQSAALPRRKRLLAADMDSTIVVGETLDRIAALHGCGAEVTALSQASVEGQIDFASSLRRRILLLQGMTVDAIGDIIRTITLNEGADLLVRTMQAHGAYTVLISGGLMLCTSQAASLAGFDAHHGNEVLIETGRLTGLLREPVLDPDRKRQIMLDHAAALGLTAADCLAIGDGANDLPMLQAAGLGIAFHARPAVTQAIPNRITHGSLRAALFAQGYVL</sequence>
<organism evidence="15 16">
    <name type="scientific">Granulibacter bethesdensis</name>
    <dbReference type="NCBI Taxonomy" id="364410"/>
    <lineage>
        <taxon>Bacteria</taxon>
        <taxon>Pseudomonadati</taxon>
        <taxon>Pseudomonadota</taxon>
        <taxon>Alphaproteobacteria</taxon>
        <taxon>Acetobacterales</taxon>
        <taxon>Acetobacteraceae</taxon>
        <taxon>Granulibacter</taxon>
    </lineage>
</organism>
<evidence type="ECO:0000256" key="3">
    <source>
        <dbReference type="ARBA" id="ARBA00009184"/>
    </source>
</evidence>
<dbReference type="Proteomes" id="UP000019438">
    <property type="component" value="Chromosome"/>
</dbReference>
<dbReference type="GO" id="GO:0005737">
    <property type="term" value="C:cytoplasm"/>
    <property type="evidence" value="ECO:0007669"/>
    <property type="project" value="TreeGrafter"/>
</dbReference>
<dbReference type="PANTHER" id="PTHR43344:SF2">
    <property type="entry name" value="PHOSPHOSERINE PHOSPHATASE"/>
    <property type="match status" value="1"/>
</dbReference>
<dbReference type="GO" id="GO:0000287">
    <property type="term" value="F:magnesium ion binding"/>
    <property type="evidence" value="ECO:0007669"/>
    <property type="project" value="TreeGrafter"/>
</dbReference>
<keyword evidence="6" id="KW-0028">Amino-acid biosynthesis</keyword>
<dbReference type="EMBL" id="CP003181">
    <property type="protein sequence ID" value="AHJ63377.1"/>
    <property type="molecule type" value="Genomic_DNA"/>
</dbReference>
<proteinExistence type="inferred from homology"/>
<dbReference type="InterPro" id="IPR050582">
    <property type="entry name" value="HAD-like_SerB"/>
</dbReference>
<evidence type="ECO:0000256" key="1">
    <source>
        <dbReference type="ARBA" id="ARBA00001946"/>
    </source>
</evidence>
<dbReference type="GO" id="GO:0036424">
    <property type="term" value="F:L-phosphoserine phosphatase activity"/>
    <property type="evidence" value="ECO:0007669"/>
    <property type="project" value="InterPro"/>
</dbReference>
<dbReference type="PANTHER" id="PTHR43344">
    <property type="entry name" value="PHOSPHOSERINE PHOSPHATASE"/>
    <property type="match status" value="1"/>
</dbReference>
<evidence type="ECO:0000256" key="12">
    <source>
        <dbReference type="ARBA" id="ARBA00048138"/>
    </source>
</evidence>
<comment type="cofactor">
    <cofactor evidence="1">
        <name>Mg(2+)</name>
        <dbReference type="ChEBI" id="CHEBI:18420"/>
    </cofactor>
</comment>
<evidence type="ECO:0000256" key="13">
    <source>
        <dbReference type="ARBA" id="ARBA00048523"/>
    </source>
</evidence>
<evidence type="ECO:0000256" key="5">
    <source>
        <dbReference type="ARBA" id="ARBA00015196"/>
    </source>
</evidence>
<accession>A0AAN0VG93</accession>
<comment type="catalytic activity">
    <reaction evidence="13">
        <text>O-phospho-D-serine + H2O = D-serine + phosphate</text>
        <dbReference type="Rhea" id="RHEA:24873"/>
        <dbReference type="ChEBI" id="CHEBI:15377"/>
        <dbReference type="ChEBI" id="CHEBI:35247"/>
        <dbReference type="ChEBI" id="CHEBI:43474"/>
        <dbReference type="ChEBI" id="CHEBI:58680"/>
        <dbReference type="EC" id="3.1.3.3"/>
    </reaction>
</comment>
<evidence type="ECO:0000313" key="15">
    <source>
        <dbReference type="EMBL" id="AHJ63377.1"/>
    </source>
</evidence>
<gene>
    <name evidence="15" type="ORF">GbCGDNIH3_1483</name>
</gene>
<name>A0AAN0VG93_9PROT</name>
<evidence type="ECO:0000256" key="14">
    <source>
        <dbReference type="PIRSR" id="PIRSR604469-1"/>
    </source>
</evidence>
<evidence type="ECO:0000256" key="2">
    <source>
        <dbReference type="ARBA" id="ARBA00005135"/>
    </source>
</evidence>
<evidence type="ECO:0000256" key="8">
    <source>
        <dbReference type="ARBA" id="ARBA00022801"/>
    </source>
</evidence>
<evidence type="ECO:0000256" key="10">
    <source>
        <dbReference type="ARBA" id="ARBA00023299"/>
    </source>
</evidence>
<dbReference type="EC" id="3.1.3.3" evidence="4"/>
<feature type="active site" description="Proton donor" evidence="14">
    <location>
        <position position="95"/>
    </location>
</feature>
<feature type="active site" description="Nucleophile" evidence="14">
    <location>
        <position position="93"/>
    </location>
</feature>
<comment type="catalytic activity">
    <reaction evidence="12">
        <text>O-phospho-L-serine + H2O = L-serine + phosphate</text>
        <dbReference type="Rhea" id="RHEA:21208"/>
        <dbReference type="ChEBI" id="CHEBI:15377"/>
        <dbReference type="ChEBI" id="CHEBI:33384"/>
        <dbReference type="ChEBI" id="CHEBI:43474"/>
        <dbReference type="ChEBI" id="CHEBI:57524"/>
        <dbReference type="EC" id="3.1.3.3"/>
    </reaction>
</comment>
<dbReference type="SUPFAM" id="SSF56784">
    <property type="entry name" value="HAD-like"/>
    <property type="match status" value="1"/>
</dbReference>
<evidence type="ECO:0000256" key="11">
    <source>
        <dbReference type="ARBA" id="ARBA00031693"/>
    </source>
</evidence>
<dbReference type="NCBIfam" id="TIGR01488">
    <property type="entry name" value="HAD-SF-IB"/>
    <property type="match status" value="1"/>
</dbReference>
<dbReference type="KEGG" id="gbc:GbCGDNIH3_1483"/>
<dbReference type="InterPro" id="IPR004469">
    <property type="entry name" value="PSP"/>
</dbReference>
<dbReference type="GO" id="GO:0006564">
    <property type="term" value="P:L-serine biosynthetic process"/>
    <property type="evidence" value="ECO:0007669"/>
    <property type="project" value="UniProtKB-KW"/>
</dbReference>
<dbReference type="InterPro" id="IPR023214">
    <property type="entry name" value="HAD_sf"/>
</dbReference>
<dbReference type="Pfam" id="PF12710">
    <property type="entry name" value="HAD"/>
    <property type="match status" value="1"/>
</dbReference>
<reference evidence="16" key="1">
    <citation type="submission" date="2012-06" db="EMBL/GenBank/DDBJ databases">
        <title>Genome analysis of multiple Granulibacter bethesdensis isolates demonstrates substantial genome diversity.</title>
        <authorList>
            <person name="Greenberg D.E."/>
            <person name="Porcella S.F."/>
            <person name="Zarember K."/>
            <person name="Zelazny A.M."/>
            <person name="Bruno D."/>
            <person name="Martens C."/>
            <person name="Barbian K.D."/>
            <person name="Jaske E."/>
            <person name="Holland S.M."/>
        </authorList>
    </citation>
    <scope>NUCLEOTIDE SEQUENCE [LARGE SCALE GENOMIC DNA]</scope>
    <source>
        <strain evidence="16">CGDNIH3</strain>
    </source>
</reference>
<keyword evidence="7" id="KW-0479">Metal-binding</keyword>
<dbReference type="AlphaFoldDB" id="A0AAN0VG93"/>
<evidence type="ECO:0000256" key="9">
    <source>
        <dbReference type="ARBA" id="ARBA00022842"/>
    </source>
</evidence>
<evidence type="ECO:0000256" key="4">
    <source>
        <dbReference type="ARBA" id="ARBA00012640"/>
    </source>
</evidence>
<keyword evidence="10" id="KW-0718">Serine biosynthesis</keyword>
<keyword evidence="8 15" id="KW-0378">Hydrolase</keyword>
<comment type="pathway">
    <text evidence="2">Amino-acid biosynthesis; L-serine biosynthesis; L-serine from 3-phospho-D-glycerate: step 3/3.</text>
</comment>
<dbReference type="InterPro" id="IPR036412">
    <property type="entry name" value="HAD-like_sf"/>
</dbReference>
<evidence type="ECO:0000256" key="6">
    <source>
        <dbReference type="ARBA" id="ARBA00022605"/>
    </source>
</evidence>